<keyword evidence="2" id="KW-1185">Reference proteome</keyword>
<evidence type="ECO:0000313" key="1">
    <source>
        <dbReference type="EMBL" id="VDN24106.1"/>
    </source>
</evidence>
<dbReference type="InterPro" id="IPR046341">
    <property type="entry name" value="SET_dom_sf"/>
</dbReference>
<dbReference type="Gene3D" id="3.90.1410.10">
    <property type="entry name" value="set domain protein methyltransferase, domain 1"/>
    <property type="match status" value="1"/>
</dbReference>
<dbReference type="SUPFAM" id="SSF82199">
    <property type="entry name" value="SET domain"/>
    <property type="match status" value="1"/>
</dbReference>
<dbReference type="OrthoDB" id="341421at2759"/>
<organism evidence="3">
    <name type="scientific">Gongylonema pulchrum</name>
    <dbReference type="NCBI Taxonomy" id="637853"/>
    <lineage>
        <taxon>Eukaryota</taxon>
        <taxon>Metazoa</taxon>
        <taxon>Ecdysozoa</taxon>
        <taxon>Nematoda</taxon>
        <taxon>Chromadorea</taxon>
        <taxon>Rhabditida</taxon>
        <taxon>Spirurina</taxon>
        <taxon>Spiruromorpha</taxon>
        <taxon>Spiruroidea</taxon>
        <taxon>Gongylonematidae</taxon>
        <taxon>Gongylonema</taxon>
    </lineage>
</organism>
<gene>
    <name evidence="1" type="ORF">GPUH_LOCUS14404</name>
</gene>
<dbReference type="WBParaSite" id="GPUH_0001442301-mRNA-1">
    <property type="protein sequence ID" value="GPUH_0001442301-mRNA-1"/>
    <property type="gene ID" value="GPUH_0001442301"/>
</dbReference>
<reference evidence="3" key="1">
    <citation type="submission" date="2016-06" db="UniProtKB">
        <authorList>
            <consortium name="WormBaseParasite"/>
        </authorList>
    </citation>
    <scope>IDENTIFICATION</scope>
</reference>
<evidence type="ECO:0000313" key="3">
    <source>
        <dbReference type="WBParaSite" id="GPUH_0001442301-mRNA-1"/>
    </source>
</evidence>
<evidence type="ECO:0000313" key="2">
    <source>
        <dbReference type="Proteomes" id="UP000271098"/>
    </source>
</evidence>
<name>A0A183E0B3_9BILA</name>
<dbReference type="AlphaFoldDB" id="A0A183E0B3"/>
<proteinExistence type="predicted"/>
<accession>A0A183E0B3</accession>
<reference evidence="1 2" key="2">
    <citation type="submission" date="2018-11" db="EMBL/GenBank/DDBJ databases">
        <authorList>
            <consortium name="Pathogen Informatics"/>
        </authorList>
    </citation>
    <scope>NUCLEOTIDE SEQUENCE [LARGE SCALE GENOMIC DNA]</scope>
</reference>
<protein>
    <submittedName>
        <fullName evidence="3">Deoxyhypusine synthase</fullName>
    </submittedName>
</protein>
<dbReference type="Proteomes" id="UP000271098">
    <property type="component" value="Unassembled WGS sequence"/>
</dbReference>
<sequence>MSCPDFMRWVVERGAQNFGVYAEQCLGEAGKGLFAGTDFREGEILMCVPSSLIITAGVVADMAGYDGLFKRLILI</sequence>
<dbReference type="EMBL" id="UYRT01081221">
    <property type="protein sequence ID" value="VDN24106.1"/>
    <property type="molecule type" value="Genomic_DNA"/>
</dbReference>